<evidence type="ECO:0000259" key="13">
    <source>
        <dbReference type="PROSITE" id="PS51215"/>
    </source>
</evidence>
<keyword evidence="6" id="KW-0949">S-adenosyl-L-methionine</keyword>
<accession>A0A368PNC0</accession>
<reference evidence="14" key="2">
    <citation type="submission" date="2015-07" db="EMBL/GenBank/DDBJ databases">
        <authorList>
            <person name="Noorani M."/>
        </authorList>
    </citation>
    <scope>NUCLEOTIDE SEQUENCE</scope>
    <source>
        <strain evidence="14">Yugu1</strain>
    </source>
</reference>
<keyword evidence="8" id="KW-0863">Zinc-finger</keyword>
<dbReference type="GO" id="GO:0005634">
    <property type="term" value="C:nucleus"/>
    <property type="evidence" value="ECO:0007669"/>
    <property type="project" value="UniProtKB-SubCell"/>
</dbReference>
<dbReference type="InterPro" id="IPR001965">
    <property type="entry name" value="Znf_PHD"/>
</dbReference>
<dbReference type="InterPro" id="IPR001214">
    <property type="entry name" value="SET_dom"/>
</dbReference>
<dbReference type="FunFam" id="2.170.270.10:FF:000043">
    <property type="entry name" value="Histone-lysine N-methyltransferase"/>
    <property type="match status" value="1"/>
</dbReference>
<feature type="compositionally biased region" description="Basic and acidic residues" evidence="11">
    <location>
        <begin position="477"/>
        <end position="487"/>
    </location>
</feature>
<dbReference type="Gene3D" id="2.170.270.10">
    <property type="entry name" value="SET domain"/>
    <property type="match status" value="1"/>
</dbReference>
<evidence type="ECO:0000256" key="9">
    <source>
        <dbReference type="ARBA" id="ARBA00022833"/>
    </source>
</evidence>
<dbReference type="AlphaFoldDB" id="A0A368PNC0"/>
<dbReference type="Gene3D" id="3.30.40.10">
    <property type="entry name" value="Zinc/RING finger domain, C3HC4 (zinc finger)"/>
    <property type="match status" value="1"/>
</dbReference>
<dbReference type="InterPro" id="IPR025787">
    <property type="entry name" value="Hist-Lys_N-MeTrfase_SET2_plant"/>
</dbReference>
<dbReference type="STRING" id="4555.A0A368PNC0"/>
<evidence type="ECO:0000256" key="4">
    <source>
        <dbReference type="ARBA" id="ARBA00022603"/>
    </source>
</evidence>
<feature type="compositionally biased region" description="Polar residues" evidence="11">
    <location>
        <begin position="590"/>
        <end position="600"/>
    </location>
</feature>
<name>A0A368PNC0_SETIT</name>
<dbReference type="KEGG" id="sita:101778038"/>
<dbReference type="GO" id="GO:0032259">
    <property type="term" value="P:methylation"/>
    <property type="evidence" value="ECO:0007669"/>
    <property type="project" value="UniProtKB-KW"/>
</dbReference>
<feature type="domain" description="SET" evidence="12">
    <location>
        <begin position="264"/>
        <end position="381"/>
    </location>
</feature>
<dbReference type="InterPro" id="IPR055198">
    <property type="entry name" value="NSD_PHD"/>
</dbReference>
<protein>
    <recommendedName>
        <fullName evidence="15">SET domain-containing protein</fullName>
    </recommendedName>
</protein>
<dbReference type="EMBL" id="CM003528">
    <property type="protein sequence ID" value="RCV07255.1"/>
    <property type="molecule type" value="Genomic_DNA"/>
</dbReference>
<dbReference type="PROSITE" id="PS01359">
    <property type="entry name" value="ZF_PHD_1"/>
    <property type="match status" value="1"/>
</dbReference>
<dbReference type="SMART" id="SM00249">
    <property type="entry name" value="PHD"/>
    <property type="match status" value="2"/>
</dbReference>
<feature type="region of interest" description="Disordered" evidence="11">
    <location>
        <begin position="472"/>
        <end position="501"/>
    </location>
</feature>
<evidence type="ECO:0000256" key="7">
    <source>
        <dbReference type="ARBA" id="ARBA00022723"/>
    </source>
</evidence>
<evidence type="ECO:0000256" key="10">
    <source>
        <dbReference type="ARBA" id="ARBA00023242"/>
    </source>
</evidence>
<gene>
    <name evidence="14" type="ORF">SETIT_1G229600v2</name>
</gene>
<dbReference type="GO" id="GO:0008270">
    <property type="term" value="F:zinc ion binding"/>
    <property type="evidence" value="ECO:0007669"/>
    <property type="project" value="UniProtKB-KW"/>
</dbReference>
<keyword evidence="5" id="KW-0808">Transferase</keyword>
<dbReference type="PROSITE" id="PS51215">
    <property type="entry name" value="AWS"/>
    <property type="match status" value="1"/>
</dbReference>
<proteinExistence type="predicted"/>
<dbReference type="InterPro" id="IPR046341">
    <property type="entry name" value="SET_dom_sf"/>
</dbReference>
<keyword evidence="10" id="KW-0539">Nucleus</keyword>
<dbReference type="InterPro" id="IPR006560">
    <property type="entry name" value="AWS_dom"/>
</dbReference>
<feature type="compositionally biased region" description="Polar residues" evidence="11">
    <location>
        <begin position="533"/>
        <end position="546"/>
    </location>
</feature>
<evidence type="ECO:0000256" key="8">
    <source>
        <dbReference type="ARBA" id="ARBA00022771"/>
    </source>
</evidence>
<evidence type="ECO:0000256" key="6">
    <source>
        <dbReference type="ARBA" id="ARBA00022691"/>
    </source>
</evidence>
<dbReference type="OrthoDB" id="422362at2759"/>
<feature type="compositionally biased region" description="Basic residues" evidence="11">
    <location>
        <begin position="488"/>
        <end position="501"/>
    </location>
</feature>
<evidence type="ECO:0000256" key="11">
    <source>
        <dbReference type="SAM" id="MobiDB-lite"/>
    </source>
</evidence>
<dbReference type="InterPro" id="IPR019786">
    <property type="entry name" value="Zinc_finger_PHD-type_CS"/>
</dbReference>
<evidence type="ECO:0008006" key="15">
    <source>
        <dbReference type="Google" id="ProtNLM"/>
    </source>
</evidence>
<evidence type="ECO:0000256" key="3">
    <source>
        <dbReference type="ARBA" id="ARBA00022454"/>
    </source>
</evidence>
<dbReference type="Pfam" id="PF22908">
    <property type="entry name" value="PHD_NSD"/>
    <property type="match status" value="1"/>
</dbReference>
<keyword evidence="4" id="KW-0489">Methyltransferase</keyword>
<evidence type="ECO:0000256" key="1">
    <source>
        <dbReference type="ARBA" id="ARBA00004123"/>
    </source>
</evidence>
<dbReference type="InterPro" id="IPR013083">
    <property type="entry name" value="Znf_RING/FYVE/PHD"/>
</dbReference>
<dbReference type="Pfam" id="PF00856">
    <property type="entry name" value="SET"/>
    <property type="match status" value="1"/>
</dbReference>
<keyword evidence="7" id="KW-0479">Metal-binding</keyword>
<feature type="compositionally biased region" description="Acidic residues" evidence="11">
    <location>
        <begin position="1"/>
        <end position="11"/>
    </location>
</feature>
<feature type="region of interest" description="Disordered" evidence="11">
    <location>
        <begin position="1"/>
        <end position="20"/>
    </location>
</feature>
<evidence type="ECO:0000256" key="2">
    <source>
        <dbReference type="ARBA" id="ARBA00004286"/>
    </source>
</evidence>
<keyword evidence="3" id="KW-0158">Chromosome</keyword>
<dbReference type="GO" id="GO:0042054">
    <property type="term" value="F:histone methyltransferase activity"/>
    <property type="evidence" value="ECO:0007669"/>
    <property type="project" value="InterPro"/>
</dbReference>
<dbReference type="PANTHER" id="PTHR22884">
    <property type="entry name" value="SET DOMAIN PROTEINS"/>
    <property type="match status" value="1"/>
</dbReference>
<feature type="domain" description="AWS" evidence="13">
    <location>
        <begin position="219"/>
        <end position="264"/>
    </location>
</feature>
<feature type="region of interest" description="Disordered" evidence="11">
    <location>
        <begin position="576"/>
        <end position="601"/>
    </location>
</feature>
<organism evidence="14">
    <name type="scientific">Setaria italica</name>
    <name type="common">Foxtail millet</name>
    <name type="synonym">Panicum italicum</name>
    <dbReference type="NCBI Taxonomy" id="4555"/>
    <lineage>
        <taxon>Eukaryota</taxon>
        <taxon>Viridiplantae</taxon>
        <taxon>Streptophyta</taxon>
        <taxon>Embryophyta</taxon>
        <taxon>Tracheophyta</taxon>
        <taxon>Spermatophyta</taxon>
        <taxon>Magnoliopsida</taxon>
        <taxon>Liliopsida</taxon>
        <taxon>Poales</taxon>
        <taxon>Poaceae</taxon>
        <taxon>PACMAD clade</taxon>
        <taxon>Panicoideae</taxon>
        <taxon>Panicodae</taxon>
        <taxon>Paniceae</taxon>
        <taxon>Cenchrinae</taxon>
        <taxon>Setaria</taxon>
    </lineage>
</organism>
<dbReference type="GO" id="GO:0005694">
    <property type="term" value="C:chromosome"/>
    <property type="evidence" value="ECO:0007669"/>
    <property type="project" value="UniProtKB-SubCell"/>
</dbReference>
<feature type="region of interest" description="Disordered" evidence="11">
    <location>
        <begin position="533"/>
        <end position="560"/>
    </location>
</feature>
<dbReference type="PROSITE" id="PS51578">
    <property type="entry name" value="SAM_MT43_SET2_2"/>
    <property type="match status" value="1"/>
</dbReference>
<dbReference type="InterPro" id="IPR050777">
    <property type="entry name" value="SET2_Histone-Lys_MeTrsfase"/>
</dbReference>
<dbReference type="PROSITE" id="PS50280">
    <property type="entry name" value="SET"/>
    <property type="match status" value="1"/>
</dbReference>
<dbReference type="SMART" id="SM00317">
    <property type="entry name" value="SET"/>
    <property type="match status" value="1"/>
</dbReference>
<evidence type="ECO:0000256" key="5">
    <source>
        <dbReference type="ARBA" id="ARBA00022679"/>
    </source>
</evidence>
<sequence length="667" mass="75466">MADMSLDADGDADGRRRGDSRTLEEHVGKWAARRMRAGVPARRCVLPFLTGAPKAVECRLCSRIIYAGEEIRCSVSRCQEMFHLNCVVKDNSKFTTESFRCPQHGCIICKQKMFFWRCGRCTVAAHTKCAPWPVIHLKDDRGSAICWRHPSDWLLQNENAESTSSIEEVFCRLPLPYVNKNFSDSTIRNFADAVYKPPPYTAIKRNIYLIKKKRTGVRVDTGCTDCRAYSTCKEDCECRALSLSCSKNCRCSGLCTNKPFCKDKKIKIVKTHQCGWGAVALEPLEKGDFIVEYVGEVIDDTTCEQRLRDLEKRGDKNFYMCEISKDFTIDATFKGNVSRFLNHSCEPNCKLEKWQVSGETRVGFFASRAIKIGEPLTYEYRPVRWCKDKVPKCLFLEHQHLPPSHPLDLMCEAIATRRPHNANIGASAQHVASIGEEQNNMNSTQIMVDFGRQGLYHELEQDLHDESLNVSANDADQQAKRNDERVTKRPLTRSKRGISKKHKVIAVTQTPCVEETGSVHPEFRSVQPNVNESLDVSANDGDQQGQRSDEHVTERPLSASKGGIFKKHKAIVETPCSKDTGSVHPESRSARANMNEQEANQGKDYSISRCLDVLDAMDDVPDGIKILASDVFMDVMKREMFLCYAPKLRGPWLKKEVDKLQSSRLVN</sequence>
<reference evidence="14" key="1">
    <citation type="journal article" date="2012" name="Nat. Biotechnol.">
        <title>Reference genome sequence of the model plant Setaria.</title>
        <authorList>
            <person name="Bennetzen J.L."/>
            <person name="Schmutz J."/>
            <person name="Wang H."/>
            <person name="Percifield R."/>
            <person name="Hawkins J."/>
            <person name="Pontaroli A.C."/>
            <person name="Estep M."/>
            <person name="Feng L."/>
            <person name="Vaughn J.N."/>
            <person name="Grimwood J."/>
            <person name="Jenkins J."/>
            <person name="Barry K."/>
            <person name="Lindquist E."/>
            <person name="Hellsten U."/>
            <person name="Deshpande S."/>
            <person name="Wang X."/>
            <person name="Wu X."/>
            <person name="Mitros T."/>
            <person name="Triplett J."/>
            <person name="Yang X."/>
            <person name="Ye C.Y."/>
            <person name="Mauro-Herrera M."/>
            <person name="Wang L."/>
            <person name="Li P."/>
            <person name="Sharma M."/>
            <person name="Sharma R."/>
            <person name="Ronald P.C."/>
            <person name="Panaud O."/>
            <person name="Kellogg E.A."/>
            <person name="Brutnell T.P."/>
            <person name="Doust A.N."/>
            <person name="Tuskan G.A."/>
            <person name="Rokhsar D."/>
            <person name="Devos K.M."/>
        </authorList>
    </citation>
    <scope>NUCLEOTIDE SEQUENCE [LARGE SCALE GENOMIC DNA]</scope>
    <source>
        <strain evidence="14">Yugu1</strain>
    </source>
</reference>
<dbReference type="SUPFAM" id="SSF82199">
    <property type="entry name" value="SET domain"/>
    <property type="match status" value="1"/>
</dbReference>
<comment type="subcellular location">
    <subcellularLocation>
        <location evidence="2">Chromosome</location>
    </subcellularLocation>
    <subcellularLocation>
        <location evidence="1">Nucleus</location>
    </subcellularLocation>
</comment>
<keyword evidence="9" id="KW-0862">Zinc</keyword>
<evidence type="ECO:0000313" key="14">
    <source>
        <dbReference type="EMBL" id="RCV07255.1"/>
    </source>
</evidence>
<evidence type="ECO:0000259" key="12">
    <source>
        <dbReference type="PROSITE" id="PS50280"/>
    </source>
</evidence>